<organism evidence="2 3">
    <name type="scientific">Penicillium malachiteum</name>
    <dbReference type="NCBI Taxonomy" id="1324776"/>
    <lineage>
        <taxon>Eukaryota</taxon>
        <taxon>Fungi</taxon>
        <taxon>Dikarya</taxon>
        <taxon>Ascomycota</taxon>
        <taxon>Pezizomycotina</taxon>
        <taxon>Eurotiomycetes</taxon>
        <taxon>Eurotiomycetidae</taxon>
        <taxon>Eurotiales</taxon>
        <taxon>Aspergillaceae</taxon>
        <taxon>Penicillium</taxon>
    </lineage>
</organism>
<dbReference type="Gene3D" id="3.40.50.1820">
    <property type="entry name" value="alpha/beta hydrolase"/>
    <property type="match status" value="1"/>
</dbReference>
<dbReference type="GO" id="GO:0017000">
    <property type="term" value="P:antibiotic biosynthetic process"/>
    <property type="evidence" value="ECO:0007669"/>
    <property type="project" value="UniProtKB-ARBA"/>
</dbReference>
<dbReference type="InterPro" id="IPR052897">
    <property type="entry name" value="Sec-Metab_Biosynth_Hydrolase"/>
</dbReference>
<dbReference type="InterPro" id="IPR000073">
    <property type="entry name" value="AB_hydrolase_1"/>
</dbReference>
<evidence type="ECO:0000259" key="1">
    <source>
        <dbReference type="Pfam" id="PF12697"/>
    </source>
</evidence>
<dbReference type="GO" id="GO:0072330">
    <property type="term" value="P:monocarboxylic acid biosynthetic process"/>
    <property type="evidence" value="ECO:0007669"/>
    <property type="project" value="UniProtKB-ARBA"/>
</dbReference>
<dbReference type="Pfam" id="PF12697">
    <property type="entry name" value="Abhydrolase_6"/>
    <property type="match status" value="1"/>
</dbReference>
<keyword evidence="3" id="KW-1185">Reference proteome</keyword>
<sequence length="243" mass="26209">MTAPTFVFSLGAWITPDVLDSTRSHLSKLGYSSECPAHPSTGAEPPSKSLSDDFNSLRDVLIKLADEGRDSVVVAHSYGGVVASCAVDGLSKQLREKEGQAGGVIKVVYLAAFALDKGQSLLGMLGGNFLPWMKVEGDYVLADGAGNVGWQDIPLESQEKWNSLTLHACRAPFSGEVTYEPWQDISCAYIVCEQDNALPPPFQELFASKMGGPEVTYRLPSSHSPFLSMPDRLATLLQQIVKS</sequence>
<dbReference type="EMBL" id="JAQJAN010000019">
    <property type="protein sequence ID" value="KAJ5709442.1"/>
    <property type="molecule type" value="Genomic_DNA"/>
</dbReference>
<proteinExistence type="predicted"/>
<dbReference type="Proteomes" id="UP001215712">
    <property type="component" value="Unassembled WGS sequence"/>
</dbReference>
<feature type="domain" description="AB hydrolase-1" evidence="1">
    <location>
        <begin position="25"/>
        <end position="234"/>
    </location>
</feature>
<dbReference type="PANTHER" id="PTHR37017:SF11">
    <property type="entry name" value="ESTERASE_LIPASE_THIOESTERASE DOMAIN-CONTAINING PROTEIN"/>
    <property type="match status" value="1"/>
</dbReference>
<dbReference type="SUPFAM" id="SSF53474">
    <property type="entry name" value="alpha/beta-Hydrolases"/>
    <property type="match status" value="1"/>
</dbReference>
<accession>A0AAD6HDG5</accession>
<dbReference type="AlphaFoldDB" id="A0AAD6HDG5"/>
<reference evidence="2" key="2">
    <citation type="submission" date="2023-01" db="EMBL/GenBank/DDBJ databases">
        <authorList>
            <person name="Petersen C."/>
        </authorList>
    </citation>
    <scope>NUCLEOTIDE SEQUENCE</scope>
    <source>
        <strain evidence="2">IBT 17514</strain>
    </source>
</reference>
<comment type="caution">
    <text evidence="2">The sequence shown here is derived from an EMBL/GenBank/DDBJ whole genome shotgun (WGS) entry which is preliminary data.</text>
</comment>
<evidence type="ECO:0000313" key="3">
    <source>
        <dbReference type="Proteomes" id="UP001215712"/>
    </source>
</evidence>
<protein>
    <recommendedName>
        <fullName evidence="1">AB hydrolase-1 domain-containing protein</fullName>
    </recommendedName>
</protein>
<name>A0AAD6HDG5_9EURO</name>
<dbReference type="InterPro" id="IPR029058">
    <property type="entry name" value="AB_hydrolase_fold"/>
</dbReference>
<dbReference type="PANTHER" id="PTHR37017">
    <property type="entry name" value="AB HYDROLASE-1 DOMAIN-CONTAINING PROTEIN-RELATED"/>
    <property type="match status" value="1"/>
</dbReference>
<reference evidence="2" key="1">
    <citation type="journal article" date="2023" name="IMA Fungus">
        <title>Comparative genomic study of the Penicillium genus elucidates a diverse pangenome and 15 lateral gene transfer events.</title>
        <authorList>
            <person name="Petersen C."/>
            <person name="Sorensen T."/>
            <person name="Nielsen M.R."/>
            <person name="Sondergaard T.E."/>
            <person name="Sorensen J.L."/>
            <person name="Fitzpatrick D.A."/>
            <person name="Frisvad J.C."/>
            <person name="Nielsen K.L."/>
        </authorList>
    </citation>
    <scope>NUCLEOTIDE SEQUENCE</scope>
    <source>
        <strain evidence="2">IBT 17514</strain>
    </source>
</reference>
<evidence type="ECO:0000313" key="2">
    <source>
        <dbReference type="EMBL" id="KAJ5709442.1"/>
    </source>
</evidence>
<gene>
    <name evidence="2" type="ORF">N7493_010776</name>
</gene>